<feature type="non-terminal residue" evidence="6">
    <location>
        <position position="127"/>
    </location>
</feature>
<keyword evidence="1" id="KW-0805">Transcription regulation</keyword>
<feature type="domain" description="HTH gntR-type" evidence="5">
    <location>
        <begin position="91"/>
        <end position="126"/>
    </location>
</feature>
<evidence type="ECO:0000256" key="4">
    <source>
        <dbReference type="SAM" id="MobiDB-lite"/>
    </source>
</evidence>
<keyword evidence="7" id="KW-1185">Reference proteome</keyword>
<dbReference type="Gene3D" id="1.10.10.10">
    <property type="entry name" value="Winged helix-like DNA-binding domain superfamily/Winged helix DNA-binding domain"/>
    <property type="match status" value="1"/>
</dbReference>
<feature type="compositionally biased region" description="Basic and acidic residues" evidence="4">
    <location>
        <begin position="1"/>
        <end position="21"/>
    </location>
</feature>
<evidence type="ECO:0000256" key="1">
    <source>
        <dbReference type="ARBA" id="ARBA00023015"/>
    </source>
</evidence>
<evidence type="ECO:0000256" key="2">
    <source>
        <dbReference type="ARBA" id="ARBA00023125"/>
    </source>
</evidence>
<proteinExistence type="predicted"/>
<dbReference type="InterPro" id="IPR036388">
    <property type="entry name" value="WH-like_DNA-bd_sf"/>
</dbReference>
<organism evidence="6 7">
    <name type="scientific">Streptomyces sparsogenes DSM 40356</name>
    <dbReference type="NCBI Taxonomy" id="1331668"/>
    <lineage>
        <taxon>Bacteria</taxon>
        <taxon>Bacillati</taxon>
        <taxon>Actinomycetota</taxon>
        <taxon>Actinomycetes</taxon>
        <taxon>Kitasatosporales</taxon>
        <taxon>Streptomycetaceae</taxon>
        <taxon>Streptomyces</taxon>
    </lineage>
</organism>
<dbReference type="GO" id="GO:0003677">
    <property type="term" value="F:DNA binding"/>
    <property type="evidence" value="ECO:0007669"/>
    <property type="project" value="UniProtKB-KW"/>
</dbReference>
<evidence type="ECO:0000259" key="5">
    <source>
        <dbReference type="Pfam" id="PF00392"/>
    </source>
</evidence>
<keyword evidence="3" id="KW-0804">Transcription</keyword>
<evidence type="ECO:0000256" key="3">
    <source>
        <dbReference type="ARBA" id="ARBA00023163"/>
    </source>
</evidence>
<gene>
    <name evidence="6" type="ORF">SPAR_43808</name>
</gene>
<dbReference type="Proteomes" id="UP000186168">
    <property type="component" value="Unassembled WGS sequence"/>
</dbReference>
<dbReference type="EMBL" id="ASQP01000599">
    <property type="protein sequence ID" value="OMI32973.1"/>
    <property type="molecule type" value="Genomic_DNA"/>
</dbReference>
<name>A0A1R1S402_9ACTN</name>
<dbReference type="AlphaFoldDB" id="A0A1R1S402"/>
<dbReference type="SUPFAM" id="SSF46785">
    <property type="entry name" value="Winged helix' DNA-binding domain"/>
    <property type="match status" value="1"/>
</dbReference>
<comment type="caution">
    <text evidence="6">The sequence shown here is derived from an EMBL/GenBank/DDBJ whole genome shotgun (WGS) entry which is preliminary data.</text>
</comment>
<dbReference type="InterPro" id="IPR000524">
    <property type="entry name" value="Tscrpt_reg_HTH_GntR"/>
</dbReference>
<accession>A0A1R1S402</accession>
<protein>
    <submittedName>
        <fullName evidence="6">Transcriptional regulator</fullName>
    </submittedName>
</protein>
<feature type="region of interest" description="Disordered" evidence="4">
    <location>
        <begin position="1"/>
        <end position="61"/>
    </location>
</feature>
<evidence type="ECO:0000313" key="6">
    <source>
        <dbReference type="EMBL" id="OMI32973.1"/>
    </source>
</evidence>
<dbReference type="Pfam" id="PF00392">
    <property type="entry name" value="GntR"/>
    <property type="match status" value="1"/>
</dbReference>
<dbReference type="GO" id="GO:0003700">
    <property type="term" value="F:DNA-binding transcription factor activity"/>
    <property type="evidence" value="ECO:0007669"/>
    <property type="project" value="InterPro"/>
</dbReference>
<evidence type="ECO:0000313" key="7">
    <source>
        <dbReference type="Proteomes" id="UP000186168"/>
    </source>
</evidence>
<reference evidence="6 7" key="1">
    <citation type="submission" date="2013-05" db="EMBL/GenBank/DDBJ databases">
        <title>Genome sequence of Streptomyces sparsogenes DSM 40356.</title>
        <authorList>
            <person name="Coyne S."/>
            <person name="Seebeck F.P."/>
        </authorList>
    </citation>
    <scope>NUCLEOTIDE SEQUENCE [LARGE SCALE GENOMIC DNA]</scope>
    <source>
        <strain evidence="6 7">DSM 40356</strain>
    </source>
</reference>
<dbReference type="InterPro" id="IPR036390">
    <property type="entry name" value="WH_DNA-bd_sf"/>
</dbReference>
<dbReference type="RefSeq" id="WP_249025587.1">
    <property type="nucleotide sequence ID" value="NZ_ASQP01000599.1"/>
</dbReference>
<sequence>MLKPHADQPHTDPPHAHEPHIDPPPATHANGLPGREHAPGRAAPAGGHGRGRGAAERGRVRAERGLESVAAAGIPLPLPRDGEESLADCLVRLLAAAIEGGRLAPGTRLPSSRALATAAGVSRNVVL</sequence>
<keyword evidence="2" id="KW-0238">DNA-binding</keyword>